<reference evidence="2" key="3">
    <citation type="submission" date="2015-04" db="UniProtKB">
        <authorList>
            <consortium name="EnsemblPlants"/>
        </authorList>
    </citation>
    <scope>IDENTIFICATION</scope>
    <source>
        <strain evidence="2">cv. Jemalong A17</strain>
    </source>
</reference>
<name>A0A072TTD2_MEDTR</name>
<evidence type="ECO:0000313" key="3">
    <source>
        <dbReference type="Proteomes" id="UP000002051"/>
    </source>
</evidence>
<reference evidence="1 3" key="1">
    <citation type="journal article" date="2011" name="Nature">
        <title>The Medicago genome provides insight into the evolution of rhizobial symbioses.</title>
        <authorList>
            <person name="Young N.D."/>
            <person name="Debelle F."/>
            <person name="Oldroyd G.E."/>
            <person name="Geurts R."/>
            <person name="Cannon S.B."/>
            <person name="Udvardi M.K."/>
            <person name="Benedito V.A."/>
            <person name="Mayer K.F."/>
            <person name="Gouzy J."/>
            <person name="Schoof H."/>
            <person name="Van de Peer Y."/>
            <person name="Proost S."/>
            <person name="Cook D.R."/>
            <person name="Meyers B.C."/>
            <person name="Spannagl M."/>
            <person name="Cheung F."/>
            <person name="De Mita S."/>
            <person name="Krishnakumar V."/>
            <person name="Gundlach H."/>
            <person name="Zhou S."/>
            <person name="Mudge J."/>
            <person name="Bharti A.K."/>
            <person name="Murray J.D."/>
            <person name="Naoumkina M.A."/>
            <person name="Rosen B."/>
            <person name="Silverstein K.A."/>
            <person name="Tang H."/>
            <person name="Rombauts S."/>
            <person name="Zhao P.X."/>
            <person name="Zhou P."/>
            <person name="Barbe V."/>
            <person name="Bardou P."/>
            <person name="Bechner M."/>
            <person name="Bellec A."/>
            <person name="Berger A."/>
            <person name="Berges H."/>
            <person name="Bidwell S."/>
            <person name="Bisseling T."/>
            <person name="Choisne N."/>
            <person name="Couloux A."/>
            <person name="Denny R."/>
            <person name="Deshpande S."/>
            <person name="Dai X."/>
            <person name="Doyle J.J."/>
            <person name="Dudez A.M."/>
            <person name="Farmer A.D."/>
            <person name="Fouteau S."/>
            <person name="Franken C."/>
            <person name="Gibelin C."/>
            <person name="Gish J."/>
            <person name="Goldstein S."/>
            <person name="Gonzalez A.J."/>
            <person name="Green P.J."/>
            <person name="Hallab A."/>
            <person name="Hartog M."/>
            <person name="Hua A."/>
            <person name="Humphray S.J."/>
            <person name="Jeong D.H."/>
            <person name="Jing Y."/>
            <person name="Jocker A."/>
            <person name="Kenton S.M."/>
            <person name="Kim D.J."/>
            <person name="Klee K."/>
            <person name="Lai H."/>
            <person name="Lang C."/>
            <person name="Lin S."/>
            <person name="Macmil S.L."/>
            <person name="Magdelenat G."/>
            <person name="Matthews L."/>
            <person name="McCorrison J."/>
            <person name="Monaghan E.L."/>
            <person name="Mun J.H."/>
            <person name="Najar F.Z."/>
            <person name="Nicholson C."/>
            <person name="Noirot C."/>
            <person name="O'Bleness M."/>
            <person name="Paule C.R."/>
            <person name="Poulain J."/>
            <person name="Prion F."/>
            <person name="Qin B."/>
            <person name="Qu C."/>
            <person name="Retzel E.F."/>
            <person name="Riddle C."/>
            <person name="Sallet E."/>
            <person name="Samain S."/>
            <person name="Samson N."/>
            <person name="Sanders I."/>
            <person name="Saurat O."/>
            <person name="Scarpelli C."/>
            <person name="Schiex T."/>
            <person name="Segurens B."/>
            <person name="Severin A.J."/>
            <person name="Sherrier D.J."/>
            <person name="Shi R."/>
            <person name="Sims S."/>
            <person name="Singer S.R."/>
            <person name="Sinharoy S."/>
            <person name="Sterck L."/>
            <person name="Viollet A."/>
            <person name="Wang B.B."/>
            <person name="Wang K."/>
            <person name="Wang M."/>
            <person name="Wang X."/>
            <person name="Warfsmann J."/>
            <person name="Weissenbach J."/>
            <person name="White D.D."/>
            <person name="White J.D."/>
            <person name="Wiley G.B."/>
            <person name="Wincker P."/>
            <person name="Xing Y."/>
            <person name="Yang L."/>
            <person name="Yao Z."/>
            <person name="Ying F."/>
            <person name="Zhai J."/>
            <person name="Zhou L."/>
            <person name="Zuber A."/>
            <person name="Denarie J."/>
            <person name="Dixon R.A."/>
            <person name="May G.D."/>
            <person name="Schwartz D.C."/>
            <person name="Rogers J."/>
            <person name="Quetier F."/>
            <person name="Town C.D."/>
            <person name="Roe B.A."/>
        </authorList>
    </citation>
    <scope>NUCLEOTIDE SEQUENCE [LARGE SCALE GENOMIC DNA]</scope>
    <source>
        <strain evidence="1">A17</strain>
        <strain evidence="2 3">cv. Jemalong A17</strain>
    </source>
</reference>
<dbReference type="EMBL" id="CM001224">
    <property type="protein sequence ID" value="KEH20692.1"/>
    <property type="molecule type" value="Genomic_DNA"/>
</dbReference>
<protein>
    <submittedName>
        <fullName evidence="1 2">Uncharacterized protein</fullName>
    </submittedName>
</protein>
<evidence type="ECO:0000313" key="1">
    <source>
        <dbReference type="EMBL" id="KEH20692.1"/>
    </source>
</evidence>
<accession>A0A072TTD2</accession>
<dbReference type="HOGENOM" id="CLU_1770837_0_0_1"/>
<proteinExistence type="predicted"/>
<evidence type="ECO:0000313" key="2">
    <source>
        <dbReference type="EnsemblPlants" id="KEH20692"/>
    </source>
</evidence>
<sequence>MKHCVLTDIHLSFSLNLMTGTSSMAKFKVTQFFNIPFRSSRLVSAAEVRLLPPAAGRIKVNIDGSSFGPVPSRAIGGVFRLSHFWVDLPRIQICGPLKIEDKMAKLHGFGSEVRWYLYPHSQGRQPGCRRLSSKWAEFGIIYFSMVE</sequence>
<keyword evidence="3" id="KW-1185">Reference proteome</keyword>
<reference evidence="1 3" key="2">
    <citation type="journal article" date="2014" name="BMC Genomics">
        <title>An improved genome release (version Mt4.0) for the model legume Medicago truncatula.</title>
        <authorList>
            <person name="Tang H."/>
            <person name="Krishnakumar V."/>
            <person name="Bidwell S."/>
            <person name="Rosen B."/>
            <person name="Chan A."/>
            <person name="Zhou S."/>
            <person name="Gentzbittel L."/>
            <person name="Childs K.L."/>
            <person name="Yandell M."/>
            <person name="Gundlach H."/>
            <person name="Mayer K.F."/>
            <person name="Schwartz D.C."/>
            <person name="Town C.D."/>
        </authorList>
    </citation>
    <scope>GENOME REANNOTATION</scope>
    <source>
        <strain evidence="1">A17</strain>
        <strain evidence="2 3">cv. Jemalong A17</strain>
    </source>
</reference>
<dbReference type="EnsemblPlants" id="KEH20692">
    <property type="protein sequence ID" value="KEH20692"/>
    <property type="gene ID" value="MTR_8g487680"/>
</dbReference>
<gene>
    <name evidence="1" type="ordered locus">MTR_8g487680</name>
</gene>
<dbReference type="AlphaFoldDB" id="A0A072TTD2"/>
<dbReference type="Proteomes" id="UP000002051">
    <property type="component" value="Chromosome 8"/>
</dbReference>
<organism evidence="1 3">
    <name type="scientific">Medicago truncatula</name>
    <name type="common">Barrel medic</name>
    <name type="synonym">Medicago tribuloides</name>
    <dbReference type="NCBI Taxonomy" id="3880"/>
    <lineage>
        <taxon>Eukaryota</taxon>
        <taxon>Viridiplantae</taxon>
        <taxon>Streptophyta</taxon>
        <taxon>Embryophyta</taxon>
        <taxon>Tracheophyta</taxon>
        <taxon>Spermatophyta</taxon>
        <taxon>Magnoliopsida</taxon>
        <taxon>eudicotyledons</taxon>
        <taxon>Gunneridae</taxon>
        <taxon>Pentapetalae</taxon>
        <taxon>rosids</taxon>
        <taxon>fabids</taxon>
        <taxon>Fabales</taxon>
        <taxon>Fabaceae</taxon>
        <taxon>Papilionoideae</taxon>
        <taxon>50 kb inversion clade</taxon>
        <taxon>NPAAA clade</taxon>
        <taxon>Hologalegina</taxon>
        <taxon>IRL clade</taxon>
        <taxon>Trifolieae</taxon>
        <taxon>Medicago</taxon>
    </lineage>
</organism>